<dbReference type="SMART" id="SM00700">
    <property type="entry name" value="JHBP"/>
    <property type="match status" value="1"/>
</dbReference>
<evidence type="ECO:0000256" key="4">
    <source>
        <dbReference type="SAM" id="SignalP"/>
    </source>
</evidence>
<dbReference type="Gene3D" id="3.15.10.30">
    <property type="entry name" value="Haemolymph juvenile hormone binding protein"/>
    <property type="match status" value="1"/>
</dbReference>
<dbReference type="AlphaFoldDB" id="A0A6J2TDC6"/>
<reference evidence="6" key="1">
    <citation type="submission" date="2025-08" db="UniProtKB">
        <authorList>
            <consortium name="RefSeq"/>
        </authorList>
    </citation>
    <scope>IDENTIFICATION</scope>
    <source>
        <strain evidence="6">11010-0011.00</strain>
        <tissue evidence="6">Whole body</tissue>
    </source>
</reference>
<sequence>MHTFSLLIIFLNFYPLFWCQMLPASIKKCRFGDTICIADTMNYVIRNFPKGIPEIGLKPLDAVSVKDVLLVDDAQVGVAWFQFKLIDQINYGFENTTITQIKGFDQDPTSSSMEIYGTIPSLTYKGQYIARGRMLWLVDVNATGESESDFQNFRFSLKLKVIPEYRYNKTYIKIYELVPDINIDRWIQWLDDFFYENTDLTIAMNRLFNENWVEFWNELEPSILRTFASVFRHIIDDIFEKVAYNDMFLPSKEAMGL</sequence>
<feature type="chain" id="PRO_5026714539" evidence="4">
    <location>
        <begin position="20"/>
        <end position="257"/>
    </location>
</feature>
<keyword evidence="2" id="KW-0090">Biological rhythms</keyword>
<dbReference type="Proteomes" id="UP000504634">
    <property type="component" value="Unplaced"/>
</dbReference>
<dbReference type="FunFam" id="3.15.10.30:FF:000001">
    <property type="entry name" value="Takeout-like protein 1"/>
    <property type="match status" value="1"/>
</dbReference>
<evidence type="ECO:0000256" key="1">
    <source>
        <dbReference type="ARBA" id="ARBA00022729"/>
    </source>
</evidence>
<dbReference type="InterPro" id="IPR010562">
    <property type="entry name" value="Haemolymph_juvenile_hormone-bd"/>
</dbReference>
<organism evidence="5 6">
    <name type="scientific">Drosophila lebanonensis</name>
    <name type="common">Fruit fly</name>
    <name type="synonym">Scaptodrosophila lebanonensis</name>
    <dbReference type="NCBI Taxonomy" id="7225"/>
    <lineage>
        <taxon>Eukaryota</taxon>
        <taxon>Metazoa</taxon>
        <taxon>Ecdysozoa</taxon>
        <taxon>Arthropoda</taxon>
        <taxon>Hexapoda</taxon>
        <taxon>Insecta</taxon>
        <taxon>Pterygota</taxon>
        <taxon>Neoptera</taxon>
        <taxon>Endopterygota</taxon>
        <taxon>Diptera</taxon>
        <taxon>Brachycera</taxon>
        <taxon>Muscomorpha</taxon>
        <taxon>Ephydroidea</taxon>
        <taxon>Drosophilidae</taxon>
        <taxon>Scaptodrosophila</taxon>
    </lineage>
</organism>
<comment type="similarity">
    <text evidence="3">Belongs to the TO family.</text>
</comment>
<keyword evidence="1 4" id="KW-0732">Signal</keyword>
<dbReference type="Pfam" id="PF06585">
    <property type="entry name" value="JHBP"/>
    <property type="match status" value="1"/>
</dbReference>
<evidence type="ECO:0000313" key="5">
    <source>
        <dbReference type="Proteomes" id="UP000504634"/>
    </source>
</evidence>
<feature type="signal peptide" evidence="4">
    <location>
        <begin position="1"/>
        <end position="19"/>
    </location>
</feature>
<dbReference type="PANTHER" id="PTHR11008">
    <property type="entry name" value="PROTEIN TAKEOUT-LIKE PROTEIN"/>
    <property type="match status" value="1"/>
</dbReference>
<name>A0A6J2TDC6_DROLE</name>
<evidence type="ECO:0000313" key="6">
    <source>
        <dbReference type="RefSeq" id="XP_030374786.1"/>
    </source>
</evidence>
<evidence type="ECO:0000256" key="3">
    <source>
        <dbReference type="ARBA" id="ARBA00060902"/>
    </source>
</evidence>
<dbReference type="PANTHER" id="PTHR11008:SF32">
    <property type="entry name" value="CIRCADIAN CLOCK-CONTROLLED PROTEIN DAYWAKE-RELATED"/>
    <property type="match status" value="1"/>
</dbReference>
<dbReference type="GO" id="GO:0007623">
    <property type="term" value="P:circadian rhythm"/>
    <property type="evidence" value="ECO:0007669"/>
    <property type="project" value="UniProtKB-ARBA"/>
</dbReference>
<dbReference type="GeneID" id="115624303"/>
<evidence type="ECO:0000256" key="2">
    <source>
        <dbReference type="ARBA" id="ARBA00023108"/>
    </source>
</evidence>
<dbReference type="GO" id="GO:0005615">
    <property type="term" value="C:extracellular space"/>
    <property type="evidence" value="ECO:0007669"/>
    <property type="project" value="TreeGrafter"/>
</dbReference>
<keyword evidence="5" id="KW-1185">Reference proteome</keyword>
<dbReference type="OrthoDB" id="6591956at2759"/>
<proteinExistence type="inferred from homology"/>
<dbReference type="InterPro" id="IPR038606">
    <property type="entry name" value="To_sf"/>
</dbReference>
<protein>
    <submittedName>
        <fullName evidence="6">Circadian clock-controlled protein-like</fullName>
    </submittedName>
</protein>
<accession>A0A6J2TDC6</accession>
<gene>
    <name evidence="6" type="primary">LOC115624303</name>
</gene>
<dbReference type="RefSeq" id="XP_030374786.1">
    <property type="nucleotide sequence ID" value="XM_030518926.1"/>
</dbReference>